<feature type="domain" description="Fibronectin type-III" evidence="1">
    <location>
        <begin position="567"/>
        <end position="655"/>
    </location>
</feature>
<dbReference type="InterPro" id="IPR013783">
    <property type="entry name" value="Ig-like_fold"/>
</dbReference>
<dbReference type="SUPFAM" id="SSF49265">
    <property type="entry name" value="Fibronectin type III"/>
    <property type="match status" value="1"/>
</dbReference>
<dbReference type="SMART" id="SM00060">
    <property type="entry name" value="FN3"/>
    <property type="match status" value="2"/>
</dbReference>
<dbReference type="InterPro" id="IPR003961">
    <property type="entry name" value="FN3_dom"/>
</dbReference>
<dbReference type="InterPro" id="IPR036116">
    <property type="entry name" value="FN3_sf"/>
</dbReference>
<dbReference type="OrthoDB" id="6336746at2"/>
<accession>A0A1S1MXG8</accession>
<dbReference type="InterPro" id="IPR053171">
    <property type="entry name" value="Viral_Tip_Attach_Protein"/>
</dbReference>
<dbReference type="PROSITE" id="PS50853">
    <property type="entry name" value="FN3"/>
    <property type="match status" value="1"/>
</dbReference>
<sequence length="1333" mass="146612">MSKVVGKVGDVAESIWDATVGAVFDKLMPDIDQPEQDKATLAKGLQKGIDKPRRITFGRDRIGGVIAHQATVERGDKEIIQLIVLINGAPIDALEGIYIANKPLSDYTAGTYDYVLADGRHTSAIQLAVQRMEGWTTQHIGHGQAHIYLEFENNRDEFPDGISDCEFLIRGARVWDPRDTSQNPDNASTWKWSQNAVLCTLHYVRFYGANHVPTNHLPLNWWKAAANVCDEQVPYTTASGQTKHEPRYTVNGTFSFTSKPLEVLQQLERSFAGKVFRQMGHWYVRVGAWYGNPSYTVTMADIRGDVKIKWHADLRSRANIVRAQFVDPNQQYERTDAPPIVADGYLNSDGQQLEQTLNLPFVRSSATAQRLAAIHLEQTRLGAIELPLRHVGLRAAVGRTIKVNIPEYHIHNKTYRVVERKFNIGGSVTIQCVEDSPGIWQDGMVPGVKDLTPNTNYVPGQLKPVEALTASLRSDGQYQLTWTHDTPDAVEHYLVDVYLLEPLDEEPEPDAELPLKREMSRVDRQRVNFPIALLRNLQVGEYIVKVSAVNVRGKSSVPNALEFAIDIPQSPQINVDVSDVSVTLSAVLNDDTLGTTVEWQWLGTEDDPTTSPIVTSNVYTKNGLTPRTTYQYQCRAINEIGASEWTIYSVTTESAVNHIPLSTLSFELEQSPSWTGLGTGWMPDTLVHTARVVLINKVTKEELAYQAFTVSLDDSNDALIFIELTDDRLNKTELPLELNIDENGTSSVTVTATHDSEISRQTFSVVGVGPKDLEEITERFEELDAIAESVLEQALNAEQIFDADLHSTLQLEQKTDTTNATINEFVAVQASENEAMALKVSTITSEVDANKAQIVDVSQTLATTEQALATKITQLTSTVDNNHAQLTTYYITRADAESAVSQAKTELQSQVDANLAYLNQTFYTSADTEEAIAAKVDVLRSEVDGNHAQITDNYYTKVAADEAIAAKVDVLRSEVDDNHAQITGNYYTKVAADEAIAAKVNVLRSEVDDTITGLDEVYFTRADEDSALSEFVRNVNVSTPSGTASVVSVMSAHANQLGELEARASLGVDINGYVTGLDITPGKMKFASNTFEWALGLDHSLRSTNGWLAGYKGSDYMWYITGTGAAQLSSMSAKYSISVGTETSYSSVGARIRAGYTGVNVNAERWSLYSESGEVGPHTSAHETLLPKALTPEPGDILCDDELMHIASISNAICTAKISSTPMDVTARGIYTRRYNLTDSQPAGLKGFEEWEQLAYLFDVACINAGGEGAMNVCGEGGDLQTGDLICSSSMLGKGMRQPTQSEERYTIAQVRHNVTFDSPDQVKLVAVIYKRG</sequence>
<dbReference type="PANTHER" id="PTHR36251">
    <property type="entry name" value="FELS-1 PROPHAGE HOST SPECIFICITY PROTEIN-RELATED"/>
    <property type="match status" value="1"/>
</dbReference>
<protein>
    <recommendedName>
        <fullName evidence="1">Fibronectin type-III domain-containing protein</fullName>
    </recommendedName>
</protein>
<proteinExistence type="predicted"/>
<dbReference type="Gene3D" id="2.60.40.10">
    <property type="entry name" value="Immunoglobulins"/>
    <property type="match status" value="1"/>
</dbReference>
<name>A0A1S1MXG8_9GAMM</name>
<evidence type="ECO:0000313" key="2">
    <source>
        <dbReference type="EMBL" id="OHU91769.1"/>
    </source>
</evidence>
<reference evidence="2 3" key="1">
    <citation type="submission" date="2016-09" db="EMBL/GenBank/DDBJ databases">
        <title>Pseudoalteromonas amylolytica sp. nov., isolated from the surface seawater.</title>
        <authorList>
            <person name="Wu Y.-H."/>
            <person name="Cheng H."/>
            <person name="Jin X.-B."/>
            <person name="Wang C.-S."/>
            <person name="Xu X.-W."/>
        </authorList>
    </citation>
    <scope>NUCLEOTIDE SEQUENCE [LARGE SCALE GENOMIC DNA]</scope>
    <source>
        <strain evidence="2 3">JW1</strain>
    </source>
</reference>
<comment type="caution">
    <text evidence="2">The sequence shown here is derived from an EMBL/GenBank/DDBJ whole genome shotgun (WGS) entry which is preliminary data.</text>
</comment>
<evidence type="ECO:0000259" key="1">
    <source>
        <dbReference type="PROSITE" id="PS50853"/>
    </source>
</evidence>
<dbReference type="CDD" id="cd00063">
    <property type="entry name" value="FN3"/>
    <property type="match status" value="1"/>
</dbReference>
<organism evidence="2 3">
    <name type="scientific">Pseudoalteromonas amylolytica</name>
    <dbReference type="NCBI Taxonomy" id="1859457"/>
    <lineage>
        <taxon>Bacteria</taxon>
        <taxon>Pseudomonadati</taxon>
        <taxon>Pseudomonadota</taxon>
        <taxon>Gammaproteobacteria</taxon>
        <taxon>Alteromonadales</taxon>
        <taxon>Pseudoalteromonadaceae</taxon>
        <taxon>Pseudoalteromonas</taxon>
    </lineage>
</organism>
<dbReference type="EMBL" id="MKJU01000024">
    <property type="protein sequence ID" value="OHU91769.1"/>
    <property type="molecule type" value="Genomic_DNA"/>
</dbReference>
<gene>
    <name evidence="2" type="ORF">BET10_08190</name>
</gene>
<dbReference type="PANTHER" id="PTHR36251:SF2">
    <property type="entry name" value="GIFSY-2 PROPHAGE HOST SPECIFICITY PROTEIN J, PHAGE LAMBDA"/>
    <property type="match status" value="1"/>
</dbReference>
<evidence type="ECO:0000313" key="3">
    <source>
        <dbReference type="Proteomes" id="UP000179786"/>
    </source>
</evidence>
<dbReference type="RefSeq" id="WP_070984152.1">
    <property type="nucleotide sequence ID" value="NZ_MKJU01000024.1"/>
</dbReference>
<keyword evidence="3" id="KW-1185">Reference proteome</keyword>
<dbReference type="Proteomes" id="UP000179786">
    <property type="component" value="Unassembled WGS sequence"/>
</dbReference>
<dbReference type="STRING" id="1859457.BET10_08190"/>